<reference evidence="1 2" key="1">
    <citation type="submission" date="2013-02" db="EMBL/GenBank/DDBJ databases">
        <title>The Genome Sequence of Acinetobacter ursingii NIPH ANC_3649.</title>
        <authorList>
            <consortium name="The Broad Institute Genome Sequencing Platform"/>
            <consortium name="The Broad Institute Genome Sequencing Center for Infectious Disease"/>
            <person name="Cerqueira G."/>
            <person name="Feldgarden M."/>
            <person name="Courvalin P."/>
            <person name="Perichon B."/>
            <person name="Grillot-Courvalin C."/>
            <person name="Clermont D."/>
            <person name="Rocha E."/>
            <person name="Yoon E.-J."/>
            <person name="Nemec A."/>
            <person name="Walker B."/>
            <person name="Young S.K."/>
            <person name="Zeng Q."/>
            <person name="Gargeya S."/>
            <person name="Fitzgerald M."/>
            <person name="Haas B."/>
            <person name="Abouelleil A."/>
            <person name="Alvarado L."/>
            <person name="Arachchi H.M."/>
            <person name="Berlin A.M."/>
            <person name="Chapman S.B."/>
            <person name="Dewar J."/>
            <person name="Goldberg J."/>
            <person name="Griggs A."/>
            <person name="Gujja S."/>
            <person name="Hansen M."/>
            <person name="Howarth C."/>
            <person name="Imamovic A."/>
            <person name="Larimer J."/>
            <person name="McCowan C."/>
            <person name="Murphy C."/>
            <person name="Neiman D."/>
            <person name="Pearson M."/>
            <person name="Priest M."/>
            <person name="Roberts A."/>
            <person name="Saif S."/>
            <person name="Shea T."/>
            <person name="Sisk P."/>
            <person name="Sykes S."/>
            <person name="Wortman J."/>
            <person name="Nusbaum C."/>
            <person name="Birren B."/>
        </authorList>
    </citation>
    <scope>NUCLEOTIDE SEQUENCE [LARGE SCALE GENOMIC DNA]</scope>
    <source>
        <strain evidence="1 2">ANC 3649</strain>
    </source>
</reference>
<dbReference type="EMBL" id="APQC01000001">
    <property type="protein sequence ID" value="ENV80984.1"/>
    <property type="molecule type" value="Genomic_DNA"/>
</dbReference>
<accession>N9DEB1</accession>
<evidence type="ECO:0000313" key="1">
    <source>
        <dbReference type="EMBL" id="ENV80984.1"/>
    </source>
</evidence>
<keyword evidence="2" id="KW-1185">Reference proteome</keyword>
<proteinExistence type="predicted"/>
<protein>
    <submittedName>
        <fullName evidence="1">Uncharacterized protein</fullName>
    </submittedName>
</protein>
<dbReference type="Proteomes" id="UP000013276">
    <property type="component" value="Unassembled WGS sequence"/>
</dbReference>
<dbReference type="HOGENOM" id="CLU_2630104_0_0_6"/>
<comment type="caution">
    <text evidence="1">The sequence shown here is derived from an EMBL/GenBank/DDBJ whole genome shotgun (WGS) entry which is preliminary data.</text>
</comment>
<evidence type="ECO:0000313" key="2">
    <source>
        <dbReference type="Proteomes" id="UP000013276"/>
    </source>
</evidence>
<sequence length="77" mass="9146">MKDVLNRWEAAKYIASKLGKDPQYWYGYLRSNTNARSRALKEHRYKISVHVLDGELAYTRFSLQEFVRVNLTIHSKN</sequence>
<gene>
    <name evidence="1" type="ORF">F942_00135</name>
</gene>
<name>N9DEB1_9GAMM</name>
<dbReference type="AlphaFoldDB" id="N9DEB1"/>
<organism evidence="1 2">
    <name type="scientific">Acinetobacter ursingii ANC 3649</name>
    <dbReference type="NCBI Taxonomy" id="1257043"/>
    <lineage>
        <taxon>Bacteria</taxon>
        <taxon>Pseudomonadati</taxon>
        <taxon>Pseudomonadota</taxon>
        <taxon>Gammaproteobacteria</taxon>
        <taxon>Moraxellales</taxon>
        <taxon>Moraxellaceae</taxon>
        <taxon>Acinetobacter</taxon>
    </lineage>
</organism>